<reference evidence="2" key="1">
    <citation type="submission" date="2018-05" db="EMBL/GenBank/DDBJ databases">
        <authorList>
            <person name="Lanie J.A."/>
            <person name="Ng W.-L."/>
            <person name="Kazmierczak K.M."/>
            <person name="Andrzejewski T.M."/>
            <person name="Davidsen T.M."/>
            <person name="Wayne K.J."/>
            <person name="Tettelin H."/>
            <person name="Glass J.I."/>
            <person name="Rusch D."/>
            <person name="Podicherti R."/>
            <person name="Tsui H.-C.T."/>
            <person name="Winkler M.E."/>
        </authorList>
    </citation>
    <scope>NUCLEOTIDE SEQUENCE</scope>
</reference>
<evidence type="ECO:0000259" key="1">
    <source>
        <dbReference type="Pfam" id="PF13860"/>
    </source>
</evidence>
<proteinExistence type="predicted"/>
<protein>
    <recommendedName>
        <fullName evidence="1">FlgD/Vpr Ig-like domain-containing protein</fullName>
    </recommendedName>
</protein>
<dbReference type="Pfam" id="PF13860">
    <property type="entry name" value="FlgD_ig"/>
    <property type="match status" value="1"/>
</dbReference>
<dbReference type="Pfam" id="PF10142">
    <property type="entry name" value="PhoPQ_related"/>
    <property type="match status" value="1"/>
</dbReference>
<name>A0A381WKN9_9ZZZZ</name>
<dbReference type="PANTHER" id="PTHR31497">
    <property type="entry name" value="AUTOCRINE PROLIFERATION REPRESSOR PROTEIN A"/>
    <property type="match status" value="1"/>
</dbReference>
<dbReference type="InterPro" id="IPR025965">
    <property type="entry name" value="FlgD/Vpr_Ig-like"/>
</dbReference>
<dbReference type="AlphaFoldDB" id="A0A381WKN9"/>
<dbReference type="NCBIfam" id="TIGR04183">
    <property type="entry name" value="Por_Secre_tail"/>
    <property type="match status" value="1"/>
</dbReference>
<dbReference type="InterPro" id="IPR009199">
    <property type="entry name" value="PhoPQ-act_pathogen-rel_PqaA"/>
</dbReference>
<dbReference type="InterPro" id="IPR029058">
    <property type="entry name" value="AB_hydrolase_fold"/>
</dbReference>
<evidence type="ECO:0000313" key="2">
    <source>
        <dbReference type="EMBL" id="SVA53076.1"/>
    </source>
</evidence>
<dbReference type="Gene3D" id="2.60.40.4070">
    <property type="match status" value="1"/>
</dbReference>
<sequence>MSKLKFYILYATVIFYALYAQSPALDNYVALEDTSFSFYAADTFYGSNYTVYIIYMSSQSWRDSSEVDRTLWEHWAGVIIPDNVYHDKALLFINGGSNHPNPPDDVEEELATIATLSNSIVIDFGMVPNEPLTFSDETESRTEDEIIAYTWDKFLYGGDETWILQLPMVKSVVKAMDMVQLFTAGLDNPIEINQFVLSGASKRGWTTWLTSAVDDRVCAMVPAVFDALNIVQSFKHHYGAYGFWAPAVGDYEEIGIFDWLIYPEIYDLMAVVDPLEYKDGYTLPKFLIHATGDEFFVPSSRFYFDELPGQSYQRYVPNASHGLDQAMEDVVYSLLAFYKAILNDYSLPEFSWEIQDDGSIRFESISSPVQVKLWHATNENAFDFRYMTIGPAWEDSILTDLGDGVYIAEVSEPDSGWIAFFIEAIYLGIGQFSYKFSSDVSFLPKTLPYAAEIPFTVNDPGNVYEQIWIEGEMTSGLPLGLHNDISEGSWNVTIPIVIDGEYSFNVIGVSNADSTILNDTPILFTVLNGQVSGETDFTASTAAVSDSGLPEKFMVHPAFPNPFNPMTTFRYDLQEDAMVNITIYDMLGRIVNNLVSSQQSAGYKSVRWNATNDAGSPVSAGLYLYMIQAGDFRQTKKMVLLK</sequence>
<dbReference type="Gene3D" id="3.40.50.1820">
    <property type="entry name" value="alpha/beta hydrolase"/>
    <property type="match status" value="1"/>
</dbReference>
<dbReference type="EMBL" id="UINC01012112">
    <property type="protein sequence ID" value="SVA53076.1"/>
    <property type="molecule type" value="Genomic_DNA"/>
</dbReference>
<feature type="domain" description="FlgD/Vpr Ig-like" evidence="1">
    <location>
        <begin position="568"/>
        <end position="629"/>
    </location>
</feature>
<gene>
    <name evidence="2" type="ORF">METZ01_LOCUS105930</name>
</gene>
<dbReference type="PANTHER" id="PTHR31497:SF0">
    <property type="entry name" value="AUTOCRINE PROLIFERATION REPRESSOR PROTEIN A"/>
    <property type="match status" value="1"/>
</dbReference>
<dbReference type="InterPro" id="IPR026444">
    <property type="entry name" value="Secre_tail"/>
</dbReference>
<accession>A0A381WKN9</accession>
<dbReference type="SUPFAM" id="SSF53474">
    <property type="entry name" value="alpha/beta-Hydrolases"/>
    <property type="match status" value="1"/>
</dbReference>
<organism evidence="2">
    <name type="scientific">marine metagenome</name>
    <dbReference type="NCBI Taxonomy" id="408172"/>
    <lineage>
        <taxon>unclassified sequences</taxon>
        <taxon>metagenomes</taxon>
        <taxon>ecological metagenomes</taxon>
    </lineage>
</organism>